<keyword evidence="3" id="KW-1185">Reference proteome</keyword>
<feature type="region of interest" description="Disordered" evidence="1">
    <location>
        <begin position="66"/>
        <end position="87"/>
    </location>
</feature>
<organism evidence="2 3">
    <name type="scientific">Pleurodeles waltl</name>
    <name type="common">Iberian ribbed newt</name>
    <dbReference type="NCBI Taxonomy" id="8319"/>
    <lineage>
        <taxon>Eukaryota</taxon>
        <taxon>Metazoa</taxon>
        <taxon>Chordata</taxon>
        <taxon>Craniata</taxon>
        <taxon>Vertebrata</taxon>
        <taxon>Euteleostomi</taxon>
        <taxon>Amphibia</taxon>
        <taxon>Batrachia</taxon>
        <taxon>Caudata</taxon>
        <taxon>Salamandroidea</taxon>
        <taxon>Salamandridae</taxon>
        <taxon>Pleurodelinae</taxon>
        <taxon>Pleurodeles</taxon>
    </lineage>
</organism>
<gene>
    <name evidence="2" type="ORF">NDU88_000402</name>
</gene>
<name>A0AAV7WIX0_PLEWA</name>
<evidence type="ECO:0000256" key="1">
    <source>
        <dbReference type="SAM" id="MobiDB-lite"/>
    </source>
</evidence>
<dbReference type="AlphaFoldDB" id="A0AAV7WIX0"/>
<evidence type="ECO:0000313" key="3">
    <source>
        <dbReference type="Proteomes" id="UP001066276"/>
    </source>
</evidence>
<reference evidence="2" key="1">
    <citation type="journal article" date="2022" name="bioRxiv">
        <title>Sequencing and chromosome-scale assembly of the giantPleurodeles waltlgenome.</title>
        <authorList>
            <person name="Brown T."/>
            <person name="Elewa A."/>
            <person name="Iarovenko S."/>
            <person name="Subramanian E."/>
            <person name="Araus A.J."/>
            <person name="Petzold A."/>
            <person name="Susuki M."/>
            <person name="Suzuki K.-i.T."/>
            <person name="Hayashi T."/>
            <person name="Toyoda A."/>
            <person name="Oliveira C."/>
            <person name="Osipova E."/>
            <person name="Leigh N.D."/>
            <person name="Simon A."/>
            <person name="Yun M.H."/>
        </authorList>
    </citation>
    <scope>NUCLEOTIDE SEQUENCE</scope>
    <source>
        <strain evidence="2">20211129_DDA</strain>
        <tissue evidence="2">Liver</tissue>
    </source>
</reference>
<dbReference type="EMBL" id="JANPWB010000001">
    <property type="protein sequence ID" value="KAJ1212757.1"/>
    <property type="molecule type" value="Genomic_DNA"/>
</dbReference>
<sequence length="87" mass="9624">VSQEICGQRVLCIVTLQSHEGELRGQESLSLLTLTWRQAPPSTGEPGDLWSESSLYCDTAQSHEGQWRSRDSWGQSQPQRVGVTVPA</sequence>
<evidence type="ECO:0000313" key="2">
    <source>
        <dbReference type="EMBL" id="KAJ1212757.1"/>
    </source>
</evidence>
<accession>A0AAV7WIX0</accession>
<dbReference type="Proteomes" id="UP001066276">
    <property type="component" value="Chromosome 1_1"/>
</dbReference>
<protein>
    <submittedName>
        <fullName evidence="2">Uncharacterized protein</fullName>
    </submittedName>
</protein>
<proteinExistence type="predicted"/>
<feature type="non-terminal residue" evidence="2">
    <location>
        <position position="1"/>
    </location>
</feature>
<feature type="non-terminal residue" evidence="2">
    <location>
        <position position="87"/>
    </location>
</feature>
<comment type="caution">
    <text evidence="2">The sequence shown here is derived from an EMBL/GenBank/DDBJ whole genome shotgun (WGS) entry which is preliminary data.</text>
</comment>